<accession>A0A0M9A1A1</accession>
<organism evidence="3 4">
    <name type="scientific">Melipona quadrifasciata</name>
    <dbReference type="NCBI Taxonomy" id="166423"/>
    <lineage>
        <taxon>Eukaryota</taxon>
        <taxon>Metazoa</taxon>
        <taxon>Ecdysozoa</taxon>
        <taxon>Arthropoda</taxon>
        <taxon>Hexapoda</taxon>
        <taxon>Insecta</taxon>
        <taxon>Pterygota</taxon>
        <taxon>Neoptera</taxon>
        <taxon>Endopterygota</taxon>
        <taxon>Hymenoptera</taxon>
        <taxon>Apocrita</taxon>
        <taxon>Aculeata</taxon>
        <taxon>Apoidea</taxon>
        <taxon>Anthophila</taxon>
        <taxon>Apidae</taxon>
        <taxon>Melipona</taxon>
    </lineage>
</organism>
<keyword evidence="4" id="KW-1185">Reference proteome</keyword>
<evidence type="ECO:0000313" key="3">
    <source>
        <dbReference type="EMBL" id="KOX75137.1"/>
    </source>
</evidence>
<sequence>MSKIYNAIEKGQDVDYRYFQTLIISTETVIGSKASRTRDSDSTFKNNGQIGEHDQGRTSVTSNRKNLKLQTSTQSIGMNLFIQESAPNKKRMTLIKSKKLSIIDSSAELLTNHELVSSEPYTLPSGVSQARRPKCGPFRILEFTTLADTILAVFAIVLLSADLISYAP</sequence>
<gene>
    <name evidence="3" type="ORF">WN51_14284</name>
</gene>
<feature type="region of interest" description="Disordered" evidence="1">
    <location>
        <begin position="34"/>
        <end position="64"/>
    </location>
</feature>
<keyword evidence="2" id="KW-1133">Transmembrane helix</keyword>
<protein>
    <submittedName>
        <fullName evidence="3">Uncharacterized protein</fullName>
    </submittedName>
</protein>
<proteinExistence type="predicted"/>
<dbReference type="Proteomes" id="UP000053105">
    <property type="component" value="Unassembled WGS sequence"/>
</dbReference>
<dbReference type="AlphaFoldDB" id="A0A0M9A1A1"/>
<name>A0A0M9A1A1_9HYME</name>
<dbReference type="EMBL" id="KQ435771">
    <property type="protein sequence ID" value="KOX75137.1"/>
    <property type="molecule type" value="Genomic_DNA"/>
</dbReference>
<feature type="transmembrane region" description="Helical" evidence="2">
    <location>
        <begin position="140"/>
        <end position="161"/>
    </location>
</feature>
<evidence type="ECO:0000313" key="4">
    <source>
        <dbReference type="Proteomes" id="UP000053105"/>
    </source>
</evidence>
<evidence type="ECO:0000256" key="2">
    <source>
        <dbReference type="SAM" id="Phobius"/>
    </source>
</evidence>
<reference evidence="3 4" key="1">
    <citation type="submission" date="2015-07" db="EMBL/GenBank/DDBJ databases">
        <title>The genome of Melipona quadrifasciata.</title>
        <authorList>
            <person name="Pan H."/>
            <person name="Kapheim K."/>
        </authorList>
    </citation>
    <scope>NUCLEOTIDE SEQUENCE [LARGE SCALE GENOMIC DNA]</scope>
    <source>
        <strain evidence="3">0111107301</strain>
        <tissue evidence="3">Whole body</tissue>
    </source>
</reference>
<keyword evidence="2" id="KW-0472">Membrane</keyword>
<evidence type="ECO:0000256" key="1">
    <source>
        <dbReference type="SAM" id="MobiDB-lite"/>
    </source>
</evidence>
<keyword evidence="2" id="KW-0812">Transmembrane</keyword>